<proteinExistence type="predicted"/>
<comment type="caution">
    <text evidence="2">The sequence shown here is derived from an EMBL/GenBank/DDBJ whole genome shotgun (WGS) entry which is preliminary data.</text>
</comment>
<keyword evidence="3" id="KW-1185">Reference proteome</keyword>
<dbReference type="EMBL" id="SPUM01000023">
    <property type="protein sequence ID" value="TFW34637.1"/>
    <property type="molecule type" value="Genomic_DNA"/>
</dbReference>
<gene>
    <name evidence="2" type="ORF">E4O92_03495</name>
</gene>
<dbReference type="Proteomes" id="UP000297258">
    <property type="component" value="Unassembled WGS sequence"/>
</dbReference>
<dbReference type="OrthoDB" id="9811330at2"/>
<name>A0A4Y9T4N1_9BURK</name>
<sequence length="272" mass="30519">MKSNDNLRDSIDAAAVEHAERARAVAARASMVRRGEISIESFAHTMREAIREYLARNPAGGMTPQQFFAKHEMEKRAFFRELKAKGHKSYRANQQDHEQIVNSIFQSVHEGTKPAVQSLLKAHAAERRYDPEWAKRVAEQTHGRRMGRTLVAKKDHPVLKDLKEGHMLSQTHKAALQSATYSGLACLLFSGSQIVRGQRRLQQRMEALEAELAAVKAEATRANARLDSKDAGKDWKETARAIRAAEPAIANRELARRVGMSESTVRKYLAAL</sequence>
<keyword evidence="1" id="KW-0175">Coiled coil</keyword>
<dbReference type="RefSeq" id="WP_135188364.1">
    <property type="nucleotide sequence ID" value="NZ_SPUM01000023.1"/>
</dbReference>
<dbReference type="Pfam" id="PF13412">
    <property type="entry name" value="HTH_24"/>
    <property type="match status" value="1"/>
</dbReference>
<evidence type="ECO:0000313" key="2">
    <source>
        <dbReference type="EMBL" id="TFW34637.1"/>
    </source>
</evidence>
<protein>
    <submittedName>
        <fullName evidence="2">Winged helix-turn-helix transcriptional regulator</fullName>
    </submittedName>
</protein>
<reference evidence="2 3" key="1">
    <citation type="submission" date="2019-03" db="EMBL/GenBank/DDBJ databases">
        <title>Draft genome of Massilia hortus sp. nov., a novel bacterial species of the Oxalobacteraceae family.</title>
        <authorList>
            <person name="Peta V."/>
            <person name="Raths R."/>
            <person name="Bucking H."/>
        </authorList>
    </citation>
    <scope>NUCLEOTIDE SEQUENCE [LARGE SCALE GENOMIC DNA]</scope>
    <source>
        <strain evidence="2 3">ONC3</strain>
    </source>
</reference>
<organism evidence="2 3">
    <name type="scientific">Massilia horti</name>
    <dbReference type="NCBI Taxonomy" id="2562153"/>
    <lineage>
        <taxon>Bacteria</taxon>
        <taxon>Pseudomonadati</taxon>
        <taxon>Pseudomonadota</taxon>
        <taxon>Betaproteobacteria</taxon>
        <taxon>Burkholderiales</taxon>
        <taxon>Oxalobacteraceae</taxon>
        <taxon>Telluria group</taxon>
        <taxon>Massilia</taxon>
    </lineage>
</organism>
<evidence type="ECO:0000313" key="3">
    <source>
        <dbReference type="Proteomes" id="UP000297258"/>
    </source>
</evidence>
<dbReference type="AlphaFoldDB" id="A0A4Y9T4N1"/>
<evidence type="ECO:0000256" key="1">
    <source>
        <dbReference type="SAM" id="Coils"/>
    </source>
</evidence>
<feature type="coiled-coil region" evidence="1">
    <location>
        <begin position="198"/>
        <end position="225"/>
    </location>
</feature>
<accession>A0A4Y9T4N1</accession>